<proteinExistence type="predicted"/>
<dbReference type="WBParaSite" id="Csp11.Scaffold629.g9235.t1">
    <property type="protein sequence ID" value="Csp11.Scaffold629.g9235.t1"/>
    <property type="gene ID" value="Csp11.Scaffold629.g9235"/>
</dbReference>
<protein>
    <submittedName>
        <fullName evidence="3">Eyes absent homolog</fullName>
    </submittedName>
</protein>
<feature type="region of interest" description="Disordered" evidence="1">
    <location>
        <begin position="1"/>
        <end position="69"/>
    </location>
</feature>
<accession>A0A1I7UH05</accession>
<evidence type="ECO:0000313" key="3">
    <source>
        <dbReference type="WBParaSite" id="Csp11.Scaffold629.g9235.t1"/>
    </source>
</evidence>
<sequence length="78" mass="8249">MFNSSTTSKSSNSLDYKYSKSTVAGSPATSSYPPQYSQSAPAGSAYPTYSSSSTTNQYSSSATPPFRIHPADIATMLF</sequence>
<reference evidence="3" key="1">
    <citation type="submission" date="2016-11" db="UniProtKB">
        <authorList>
            <consortium name="WormBaseParasite"/>
        </authorList>
    </citation>
    <scope>IDENTIFICATION</scope>
</reference>
<feature type="compositionally biased region" description="Low complexity" evidence="1">
    <location>
        <begin position="26"/>
        <end position="63"/>
    </location>
</feature>
<feature type="compositionally biased region" description="Low complexity" evidence="1">
    <location>
        <begin position="1"/>
        <end position="13"/>
    </location>
</feature>
<dbReference type="Proteomes" id="UP000095282">
    <property type="component" value="Unplaced"/>
</dbReference>
<dbReference type="AlphaFoldDB" id="A0A1I7UH05"/>
<evidence type="ECO:0000313" key="2">
    <source>
        <dbReference type="Proteomes" id="UP000095282"/>
    </source>
</evidence>
<organism evidence="2 3">
    <name type="scientific">Caenorhabditis tropicalis</name>
    <dbReference type="NCBI Taxonomy" id="1561998"/>
    <lineage>
        <taxon>Eukaryota</taxon>
        <taxon>Metazoa</taxon>
        <taxon>Ecdysozoa</taxon>
        <taxon>Nematoda</taxon>
        <taxon>Chromadorea</taxon>
        <taxon>Rhabditida</taxon>
        <taxon>Rhabditina</taxon>
        <taxon>Rhabditomorpha</taxon>
        <taxon>Rhabditoidea</taxon>
        <taxon>Rhabditidae</taxon>
        <taxon>Peloderinae</taxon>
        <taxon>Caenorhabditis</taxon>
    </lineage>
</organism>
<keyword evidence="2" id="KW-1185">Reference proteome</keyword>
<evidence type="ECO:0000256" key="1">
    <source>
        <dbReference type="SAM" id="MobiDB-lite"/>
    </source>
</evidence>
<name>A0A1I7UH05_9PELO</name>